<feature type="compositionally biased region" description="Low complexity" evidence="3">
    <location>
        <begin position="10"/>
        <end position="28"/>
    </location>
</feature>
<evidence type="ECO:0000256" key="1">
    <source>
        <dbReference type="ARBA" id="ARBA00022658"/>
    </source>
</evidence>
<comment type="caution">
    <text evidence="6">The sequence shown here is derived from an EMBL/GenBank/DDBJ whole genome shotgun (WGS) entry which is preliminary data.</text>
</comment>
<feature type="region of interest" description="Disordered" evidence="3">
    <location>
        <begin position="591"/>
        <end position="611"/>
    </location>
</feature>
<dbReference type="CDD" id="cd06224">
    <property type="entry name" value="REM"/>
    <property type="match status" value="1"/>
</dbReference>
<keyword evidence="1 2" id="KW-0344">Guanine-nucleotide releasing factor</keyword>
<evidence type="ECO:0000313" key="6">
    <source>
        <dbReference type="EMBL" id="PHH50375.1"/>
    </source>
</evidence>
<dbReference type="PANTHER" id="PTHR23113:SF348">
    <property type="entry name" value="GUANYL-NUCLEOTIDE EXCHANGE FACTOR RASGEF, PUTATIVE (AFU_ORTHOLOGUE AFUA_1G04700)-RELATED"/>
    <property type="match status" value="1"/>
</dbReference>
<dbReference type="PANTHER" id="PTHR23113">
    <property type="entry name" value="GUANINE NUCLEOTIDE EXCHANGE FACTOR"/>
    <property type="match status" value="1"/>
</dbReference>
<dbReference type="InterPro" id="IPR036964">
    <property type="entry name" value="RASGEF_cat_dom_sf"/>
</dbReference>
<dbReference type="Pfam" id="PF00618">
    <property type="entry name" value="RasGEF_N"/>
    <property type="match status" value="1"/>
</dbReference>
<organism evidence="6 7">
    <name type="scientific">Ceratocystis fimbriata CBS 114723</name>
    <dbReference type="NCBI Taxonomy" id="1035309"/>
    <lineage>
        <taxon>Eukaryota</taxon>
        <taxon>Fungi</taxon>
        <taxon>Dikarya</taxon>
        <taxon>Ascomycota</taxon>
        <taxon>Pezizomycotina</taxon>
        <taxon>Sordariomycetes</taxon>
        <taxon>Hypocreomycetidae</taxon>
        <taxon>Microascales</taxon>
        <taxon>Ceratocystidaceae</taxon>
        <taxon>Ceratocystis</taxon>
    </lineage>
</organism>
<dbReference type="InterPro" id="IPR001806">
    <property type="entry name" value="Small_GTPase"/>
</dbReference>
<keyword evidence="7" id="KW-1185">Reference proteome</keyword>
<name>A0A2C5WW03_9PEZI</name>
<evidence type="ECO:0000256" key="2">
    <source>
        <dbReference type="PROSITE-ProRule" id="PRU00168"/>
    </source>
</evidence>
<dbReference type="CDD" id="cd00882">
    <property type="entry name" value="Ras_like_GTPase"/>
    <property type="match status" value="1"/>
</dbReference>
<dbReference type="Proteomes" id="UP000222788">
    <property type="component" value="Unassembled WGS sequence"/>
</dbReference>
<sequence length="1128" mass="125218">MDSRAHRRSVLSQKSSSASSGSHTTASRSTRRSLVFDHESSLFISPALSPASIADDSCADSIWFLDLDSPSLPPDLPAVPHHHTDYRKPSSRHSALYHNNSPSHNAKTAHSRAQSDAHACDHTKLSIHPPALHSNRDSFVSIVNDPFFQSLQLGSSPDAPSLDSIAQTIAIEEAHRARDKQLDIAYTTSFIDTDPDPDFDSEGQLDELPYVEEEVALSPRYSGPAKVFHAAGQQDWASFQRRQSLMIDPMHPGQSRYSHSRKFEPTRSHAKSRSTPTTQGTAKAAARKPQAMDGLNIAVVGASGVGKSAFIQQVVGLSRPPLSDATTLSFSINNTTYPVTLFELNLEAFDFGPAQPFQWPKQINGHITPQVDGALILYDVTNIESTRDLHKTLNALTNSSLPAVLVACKCDRPPNCREVNAEVMANHERFKACAGSVASSSNNPEQARIGLSTILRAALHMRREAIEPPYRRRAASTANLEVTPFDANHHSSRPLSQQSSKHSRASSDMSVIRGFSSATHNPDQYRARSPRGAFPSSSEIFGADIEEHSPEPSSPIIATPNTTSTSCSSFHGKKATNISLNSVTSSDCFLDMDESDGEPSSSRWGSDDVPILQRDGDALYDMELDRSSAKGDHPSNTRNQAAGVTLDDLINRLLALRMAKAEHNFANVFLCMYRKFAAPGDLFARILTRLDHVRDDKTQHYLTKTATQLRIVDVVVRWVSLYPGDFARPATRRNLREFVRNLATEPIFAIAAQQIQTCLASSVVDDDDTGWEMSDDPTEDDADRAAAGQSVSDMFSGIIALRLEDDDRMPLTHGLDLEIHGHSSLSATSGIQCHYNSVEDYERAASKLVPVEMFPMNKARFHQFMEISNEEVVSEMTRIDWIMFSSIRVRDLVRYVSLSAEQKAKAKSLKNVNRMIMHFNHIARWVANMILLRDKPKHRAQIFEKFIDIAHRLRGYNNYNGLAAVLAGLNSTSIHRLAQTKALLPADAQKQLAMLTLLMATQKSYFAYRLAWENSPLPRIPFIPLHLRDLVSAEEGNSTLVSSDKNTTLINWAKFDVLGEVLLPIMRSQGMEYSNLRRNESVRELLLECRMPTDEDEIYARSTELESTLANSSLPPDSLKKKFPWFAK</sequence>
<feature type="compositionally biased region" description="Polar residues" evidence="3">
    <location>
        <begin position="97"/>
        <end position="112"/>
    </location>
</feature>
<dbReference type="Gene3D" id="3.40.50.300">
    <property type="entry name" value="P-loop containing nucleotide triphosphate hydrolases"/>
    <property type="match status" value="1"/>
</dbReference>
<feature type="domain" description="Ras-GEF" evidence="4">
    <location>
        <begin position="868"/>
        <end position="1108"/>
    </location>
</feature>
<dbReference type="SUPFAM" id="SSF52540">
    <property type="entry name" value="P-loop containing nucleoside triphosphate hydrolases"/>
    <property type="match status" value="1"/>
</dbReference>
<dbReference type="AlphaFoldDB" id="A0A2C5WW03"/>
<reference evidence="6 7" key="2">
    <citation type="journal article" date="2013" name="IMA Fungus">
        <title>IMA Genome-F 1: Ceratocystis fimbriata: Draft nuclear genome sequence for the plant pathogen, Ceratocystis fimbriata.</title>
        <authorList>
            <person name="Wilken P.M."/>
            <person name="Steenkamp E.T."/>
            <person name="Wingfield M.J."/>
            <person name="de Beer Z.W."/>
            <person name="Wingfield B.D."/>
        </authorList>
    </citation>
    <scope>NUCLEOTIDE SEQUENCE [LARGE SCALE GENOMIC DNA]</scope>
    <source>
        <strain evidence="6 7">CBS 114723</strain>
    </source>
</reference>
<dbReference type="InterPro" id="IPR027417">
    <property type="entry name" value="P-loop_NTPase"/>
</dbReference>
<dbReference type="InterPro" id="IPR000651">
    <property type="entry name" value="Ras-like_Gua-exchang_fac_N"/>
</dbReference>
<evidence type="ECO:0000256" key="3">
    <source>
        <dbReference type="SAM" id="MobiDB-lite"/>
    </source>
</evidence>
<feature type="region of interest" description="Disordered" evidence="3">
    <location>
        <begin position="766"/>
        <end position="788"/>
    </location>
</feature>
<feature type="region of interest" description="Disordered" evidence="3">
    <location>
        <begin position="485"/>
        <end position="571"/>
    </location>
</feature>
<dbReference type="InterPro" id="IPR023578">
    <property type="entry name" value="Ras_GEF_dom_sf"/>
</dbReference>
<dbReference type="EMBL" id="APWK03000133">
    <property type="protein sequence ID" value="PHH50375.1"/>
    <property type="molecule type" value="Genomic_DNA"/>
</dbReference>
<feature type="compositionally biased region" description="Acidic residues" evidence="3">
    <location>
        <begin position="766"/>
        <end position="782"/>
    </location>
</feature>
<dbReference type="Gene3D" id="1.20.870.10">
    <property type="entry name" value="Son of sevenless (SoS) protein Chain: S domain 1"/>
    <property type="match status" value="1"/>
</dbReference>
<dbReference type="Pfam" id="PF00071">
    <property type="entry name" value="Ras"/>
    <property type="match status" value="1"/>
</dbReference>
<dbReference type="GO" id="GO:0007265">
    <property type="term" value="P:Ras protein signal transduction"/>
    <property type="evidence" value="ECO:0007669"/>
    <property type="project" value="TreeGrafter"/>
</dbReference>
<feature type="region of interest" description="Disordered" evidence="3">
    <location>
        <begin position="75"/>
        <end position="120"/>
    </location>
</feature>
<dbReference type="SUPFAM" id="SSF48366">
    <property type="entry name" value="Ras GEF"/>
    <property type="match status" value="1"/>
</dbReference>
<feature type="region of interest" description="Disordered" evidence="3">
    <location>
        <begin position="1"/>
        <end position="32"/>
    </location>
</feature>
<reference evidence="6 7" key="1">
    <citation type="journal article" date="2013" name="Fungal Biol.">
        <title>Analysis of microsatellite markers in the genome of the plant pathogen Ceratocystis fimbriata.</title>
        <authorList>
            <person name="Simpson M.C."/>
            <person name="Wilken P.M."/>
            <person name="Coetzee M.P."/>
            <person name="Wingfield M.J."/>
            <person name="Wingfield B.D."/>
        </authorList>
    </citation>
    <scope>NUCLEOTIDE SEQUENCE [LARGE SCALE GENOMIC DNA]</scope>
    <source>
        <strain evidence="6 7">CBS 114723</strain>
    </source>
</reference>
<dbReference type="Pfam" id="PF00617">
    <property type="entry name" value="RasGEF"/>
    <property type="match status" value="1"/>
</dbReference>
<dbReference type="PROSITE" id="PS50009">
    <property type="entry name" value="RASGEF_CAT"/>
    <property type="match status" value="1"/>
</dbReference>
<feature type="region of interest" description="Disordered" evidence="3">
    <location>
        <begin position="250"/>
        <end position="288"/>
    </location>
</feature>
<accession>A0A2C5WW03</accession>
<dbReference type="GO" id="GO:0003924">
    <property type="term" value="F:GTPase activity"/>
    <property type="evidence" value="ECO:0007669"/>
    <property type="project" value="InterPro"/>
</dbReference>
<proteinExistence type="predicted"/>
<protein>
    <submittedName>
        <fullName evidence="6">Ras guanine nucleotide exchange factor A</fullName>
    </submittedName>
</protein>
<evidence type="ECO:0000259" key="5">
    <source>
        <dbReference type="PROSITE" id="PS50212"/>
    </source>
</evidence>
<dbReference type="GO" id="GO:0005525">
    <property type="term" value="F:GTP binding"/>
    <property type="evidence" value="ECO:0007669"/>
    <property type="project" value="InterPro"/>
</dbReference>
<evidence type="ECO:0000313" key="7">
    <source>
        <dbReference type="Proteomes" id="UP000222788"/>
    </source>
</evidence>
<dbReference type="InterPro" id="IPR001895">
    <property type="entry name" value="RASGEF_cat_dom"/>
</dbReference>
<dbReference type="PROSITE" id="PS50212">
    <property type="entry name" value="RASGEF_NTER"/>
    <property type="match status" value="1"/>
</dbReference>
<evidence type="ECO:0000259" key="4">
    <source>
        <dbReference type="PROSITE" id="PS50009"/>
    </source>
</evidence>
<dbReference type="GO" id="GO:0005085">
    <property type="term" value="F:guanyl-nucleotide exchange factor activity"/>
    <property type="evidence" value="ECO:0007669"/>
    <property type="project" value="UniProtKB-KW"/>
</dbReference>
<dbReference type="InterPro" id="IPR008937">
    <property type="entry name" value="Ras-like_GEF"/>
</dbReference>
<feature type="domain" description="N-terminal Ras-GEF" evidence="5">
    <location>
        <begin position="637"/>
        <end position="763"/>
    </location>
</feature>
<dbReference type="STRING" id="1035309.A0A2C5WW03"/>
<dbReference type="GO" id="GO:0005886">
    <property type="term" value="C:plasma membrane"/>
    <property type="evidence" value="ECO:0007669"/>
    <property type="project" value="TreeGrafter"/>
</dbReference>
<dbReference type="Gene3D" id="1.10.840.10">
    <property type="entry name" value="Ras guanine-nucleotide exchange factors catalytic domain"/>
    <property type="match status" value="1"/>
</dbReference>
<dbReference type="OrthoDB" id="28357at2759"/>
<gene>
    <name evidence="6" type="primary">gefA</name>
    <name evidence="6" type="ORF">CFIMG_006581RA</name>
</gene>
<feature type="compositionally biased region" description="Polar residues" evidence="3">
    <location>
        <begin position="559"/>
        <end position="569"/>
    </location>
</feature>
<dbReference type="SMART" id="SM00147">
    <property type="entry name" value="RasGEF"/>
    <property type="match status" value="1"/>
</dbReference>